<evidence type="ECO:0000313" key="10">
    <source>
        <dbReference type="Proteomes" id="UP001281447"/>
    </source>
</evidence>
<comment type="subcellular location">
    <subcellularLocation>
        <location evidence="7">Cytoplasm</location>
    </subcellularLocation>
</comment>
<reference evidence="9 10" key="1">
    <citation type="submission" date="2023-10" db="EMBL/GenBank/DDBJ databases">
        <title>Virgibacillus halophilus 5B73C genome.</title>
        <authorList>
            <person name="Miliotis G."/>
            <person name="Sengupta P."/>
            <person name="Hameed A."/>
            <person name="Chuvochina M."/>
            <person name="Mcdonagh F."/>
            <person name="Simpson A.C."/>
            <person name="Singh N.K."/>
            <person name="Rekha P.D."/>
            <person name="Raman K."/>
            <person name="Hugenholtz P."/>
            <person name="Venkateswaran K."/>
        </authorList>
    </citation>
    <scope>NUCLEOTIDE SEQUENCE [LARGE SCALE GENOMIC DNA]</scope>
    <source>
        <strain evidence="9 10">5B73C</strain>
    </source>
</reference>
<dbReference type="InterPro" id="IPR006073">
    <property type="entry name" value="GTP-bd"/>
</dbReference>
<dbReference type="CDD" id="cd01856">
    <property type="entry name" value="YlqF"/>
    <property type="match status" value="1"/>
</dbReference>
<dbReference type="Gene3D" id="1.10.1580.10">
    <property type="match status" value="1"/>
</dbReference>
<proteinExistence type="inferred from homology"/>
<keyword evidence="4 7" id="KW-0342">GTP-binding</keyword>
<dbReference type="EMBL" id="JAWDIP010000004">
    <property type="protein sequence ID" value="MDY0396348.1"/>
    <property type="molecule type" value="Genomic_DNA"/>
</dbReference>
<evidence type="ECO:0000256" key="6">
    <source>
        <dbReference type="ARBA" id="ARBA00025856"/>
    </source>
</evidence>
<organism evidence="9 10">
    <name type="scientific">Tigheibacillus halophilus</name>
    <dbReference type="NCBI Taxonomy" id="361280"/>
    <lineage>
        <taxon>Bacteria</taxon>
        <taxon>Bacillati</taxon>
        <taxon>Bacillota</taxon>
        <taxon>Bacilli</taxon>
        <taxon>Bacillales</taxon>
        <taxon>Bacillaceae</taxon>
        <taxon>Tigheibacillus</taxon>
    </lineage>
</organism>
<feature type="domain" description="G" evidence="8">
    <location>
        <begin position="123"/>
        <end position="220"/>
    </location>
</feature>
<dbReference type="SUPFAM" id="SSF52540">
    <property type="entry name" value="P-loop containing nucleoside triphosphate hydrolases"/>
    <property type="match status" value="1"/>
</dbReference>
<dbReference type="PANTHER" id="PTHR45782:SF4">
    <property type="entry name" value="MITOCHONDRIAL RIBOSOME-ASSOCIATED GTPASE 1"/>
    <property type="match status" value="1"/>
</dbReference>
<dbReference type="InterPro" id="IPR019991">
    <property type="entry name" value="GTP-bd_ribosome_bgen"/>
</dbReference>
<evidence type="ECO:0000256" key="4">
    <source>
        <dbReference type="ARBA" id="ARBA00023134"/>
    </source>
</evidence>
<evidence type="ECO:0000313" key="9">
    <source>
        <dbReference type="EMBL" id="MDY0396348.1"/>
    </source>
</evidence>
<evidence type="ECO:0000256" key="7">
    <source>
        <dbReference type="PIRNR" id="PIRNR006230"/>
    </source>
</evidence>
<dbReference type="PRINTS" id="PR00326">
    <property type="entry name" value="GTP1OBG"/>
</dbReference>
<comment type="function">
    <text evidence="5">Essential protein that is required for a late step of 50S ribosomal subunit assembly. Has GTPase activity that is stimulated by interaction with the immature 50S ribosome subunit. Binds to the 23S rRNA. Required for the association of ribosomal proteins rplP and rpmA with the large subunit.</text>
</comment>
<evidence type="ECO:0000256" key="5">
    <source>
        <dbReference type="ARBA" id="ARBA00025021"/>
    </source>
</evidence>
<protein>
    <recommendedName>
        <fullName evidence="1 7">Ribosome biogenesis GTPase A</fullName>
    </recommendedName>
</protein>
<keyword evidence="3 7" id="KW-0547">Nucleotide-binding</keyword>
<evidence type="ECO:0000256" key="1">
    <source>
        <dbReference type="ARBA" id="ARBA00014898"/>
    </source>
</evidence>
<dbReference type="InterPro" id="IPR027417">
    <property type="entry name" value="P-loop_NTPase"/>
</dbReference>
<evidence type="ECO:0000259" key="8">
    <source>
        <dbReference type="Pfam" id="PF01926"/>
    </source>
</evidence>
<dbReference type="Gene3D" id="3.40.50.300">
    <property type="entry name" value="P-loop containing nucleotide triphosphate hydrolases"/>
    <property type="match status" value="1"/>
</dbReference>
<dbReference type="NCBIfam" id="TIGR03596">
    <property type="entry name" value="GTPase_YlqF"/>
    <property type="match status" value="1"/>
</dbReference>
<dbReference type="RefSeq" id="WP_390353117.1">
    <property type="nucleotide sequence ID" value="NZ_JBHUIZ010000003.1"/>
</dbReference>
<comment type="subunit">
    <text evidence="6">Interacts with ctc. Interacts with the immature 50S ribosome subunit. 2 molecules of rbgA bind to one 50S subunit.</text>
</comment>
<dbReference type="PANTHER" id="PTHR45782">
    <property type="entry name" value="MITOCHONDRIAL RIBOSOME-ASSOCIATED GTPASE 1"/>
    <property type="match status" value="1"/>
</dbReference>
<dbReference type="PIRSF" id="PIRSF006230">
    <property type="entry name" value="MG442"/>
    <property type="match status" value="1"/>
</dbReference>
<keyword evidence="7" id="KW-0963">Cytoplasm</keyword>
<evidence type="ECO:0000256" key="2">
    <source>
        <dbReference type="ARBA" id="ARBA00022517"/>
    </source>
</evidence>
<sequence>MTIQWFPGHMAKARREMEEKLKLVDFVVELLDARTPWSSQNPMLAKVVQGKPKLVVLMKKDLADPESTGKWLNYFHSSDVKAIAMDVNNQTDLKQFIQAAKELGEEKRRKLQKKGIQPRASRAMIAGIPNVGKSTLINRLARKKIAKTGDLPGITKQQAWIKIKNDFELLDTPGVLWPKFEDEQVGLRLAAVGTIKDQLLTLQDVAAFILQRLQKHYAELLQNRYEVEDVQMDIWELFNHIGKRRGALESGGQVNMDKVAEIIIRDLRTGKLGRITLETPE</sequence>
<gene>
    <name evidence="9" type="primary">ylqF</name>
    <name evidence="9" type="ORF">RWE15_20955</name>
</gene>
<comment type="caution">
    <text evidence="9">The sequence shown here is derived from an EMBL/GenBank/DDBJ whole genome shotgun (WGS) entry which is preliminary data.</text>
</comment>
<name>A0ABU5CAK9_9BACI</name>
<comment type="similarity">
    <text evidence="7">Belongs to the TRAFAC class YlqF/YawG GTPase family. MTG1 subfamily.</text>
</comment>
<dbReference type="InterPro" id="IPR016478">
    <property type="entry name" value="GTPase_MTG1"/>
</dbReference>
<dbReference type="Pfam" id="PF01926">
    <property type="entry name" value="MMR_HSR1"/>
    <property type="match status" value="1"/>
</dbReference>
<evidence type="ECO:0000256" key="3">
    <source>
        <dbReference type="ARBA" id="ARBA00022741"/>
    </source>
</evidence>
<keyword evidence="2" id="KW-0690">Ribosome biogenesis</keyword>
<comment type="function">
    <text evidence="7">Required for a late step of 50S ribosomal subunit assembly. Has GTPase activity.</text>
</comment>
<dbReference type="InterPro" id="IPR023179">
    <property type="entry name" value="GTP-bd_ortho_bundle_sf"/>
</dbReference>
<dbReference type="Proteomes" id="UP001281447">
    <property type="component" value="Unassembled WGS sequence"/>
</dbReference>
<keyword evidence="10" id="KW-1185">Reference proteome</keyword>
<accession>A0ABU5CAK9</accession>